<accession>A0A3R5UEM8</accession>
<comment type="function">
    <text evidence="5">Acts as an anti-CsrA protein, binds CsrA and prevents it from repressing translation of its target genes, one of which is flagellin. Binds to flagellin and participates in the assembly of the flagellum.</text>
</comment>
<dbReference type="EMBL" id="CP025746">
    <property type="protein sequence ID" value="QAA31642.1"/>
    <property type="molecule type" value="Genomic_DNA"/>
</dbReference>
<keyword evidence="2 5" id="KW-1005">Bacterial flagellum biogenesis</keyword>
<dbReference type="Gene3D" id="2.30.290.10">
    <property type="entry name" value="BH3618-like"/>
    <property type="match status" value="1"/>
</dbReference>
<evidence type="ECO:0000313" key="6">
    <source>
        <dbReference type="EMBL" id="QAA31642.1"/>
    </source>
</evidence>
<dbReference type="GO" id="GO:0006417">
    <property type="term" value="P:regulation of translation"/>
    <property type="evidence" value="ECO:0007669"/>
    <property type="project" value="UniProtKB-KW"/>
</dbReference>
<name>A0A3R5UEM8_9CLOT</name>
<dbReference type="Proteomes" id="UP000286268">
    <property type="component" value="Chromosome"/>
</dbReference>
<dbReference type="Pfam" id="PF02623">
    <property type="entry name" value="FliW"/>
    <property type="match status" value="1"/>
</dbReference>
<keyword evidence="3 5" id="KW-0810">Translation regulation</keyword>
<keyword evidence="1 5" id="KW-0963">Cytoplasm</keyword>
<keyword evidence="6" id="KW-0966">Cell projection</keyword>
<evidence type="ECO:0000256" key="1">
    <source>
        <dbReference type="ARBA" id="ARBA00022490"/>
    </source>
</evidence>
<reference evidence="6 7" key="1">
    <citation type="submission" date="2018-01" db="EMBL/GenBank/DDBJ databases">
        <title>Genome Sequencing and Assembly of Anaerobacter polyendosporus strain CT4.</title>
        <authorList>
            <person name="Tachaapaikoon C."/>
            <person name="Sutheeworapong S."/>
            <person name="Jenjaroenpun P."/>
            <person name="Wongsurawat T."/>
            <person name="Nookeaw I."/>
            <person name="Cheawchanlertfa P."/>
            <person name="Kosugi A."/>
            <person name="Cheevadhanarak S."/>
            <person name="Ratanakhanokchai K."/>
        </authorList>
    </citation>
    <scope>NUCLEOTIDE SEQUENCE [LARGE SCALE GENOMIC DNA]</scope>
    <source>
        <strain evidence="6 7">CT4</strain>
    </source>
</reference>
<dbReference type="GO" id="GO:0005737">
    <property type="term" value="C:cytoplasm"/>
    <property type="evidence" value="ECO:0007669"/>
    <property type="project" value="UniProtKB-SubCell"/>
</dbReference>
<dbReference type="AlphaFoldDB" id="A0A3R5UEM8"/>
<dbReference type="PANTHER" id="PTHR39190:SF1">
    <property type="entry name" value="FLAGELLAR ASSEMBLY FACTOR FLIW"/>
    <property type="match status" value="1"/>
</dbReference>
<dbReference type="KEGG" id="cmah:C1I91_08285"/>
<sequence>MKLETKYHGILNYDEEDVITFTKGLPGLQELKKFILIDFEGNPVFKILHSIENKEIGLVAVSPFDVVNEYEFELKDYVIEKLKITDSSEVLVLNTVTLSSKAEEITTNLKAPIIINIKSKLGEQIIIDNEKYMIKHPVLRSE</sequence>
<dbReference type="GO" id="GO:0044780">
    <property type="term" value="P:bacterial-type flagellum assembly"/>
    <property type="evidence" value="ECO:0007669"/>
    <property type="project" value="UniProtKB-UniRule"/>
</dbReference>
<protein>
    <recommendedName>
        <fullName evidence="5">Flagellar assembly factor FliW</fullName>
    </recommendedName>
</protein>
<dbReference type="RefSeq" id="WP_128212453.1">
    <property type="nucleotide sequence ID" value="NZ_CP025746.1"/>
</dbReference>
<evidence type="ECO:0000256" key="2">
    <source>
        <dbReference type="ARBA" id="ARBA00022795"/>
    </source>
</evidence>
<dbReference type="OrthoDB" id="9801235at2"/>
<dbReference type="SUPFAM" id="SSF141457">
    <property type="entry name" value="BH3618-like"/>
    <property type="match status" value="1"/>
</dbReference>
<keyword evidence="6" id="KW-0282">Flagellum</keyword>
<keyword evidence="7" id="KW-1185">Reference proteome</keyword>
<dbReference type="InterPro" id="IPR003775">
    <property type="entry name" value="Flagellar_assembly_factor_FliW"/>
</dbReference>
<evidence type="ECO:0000313" key="7">
    <source>
        <dbReference type="Proteomes" id="UP000286268"/>
    </source>
</evidence>
<evidence type="ECO:0000256" key="3">
    <source>
        <dbReference type="ARBA" id="ARBA00022845"/>
    </source>
</evidence>
<organism evidence="6 7">
    <name type="scientific">Clostridium manihotivorum</name>
    <dbReference type="NCBI Taxonomy" id="2320868"/>
    <lineage>
        <taxon>Bacteria</taxon>
        <taxon>Bacillati</taxon>
        <taxon>Bacillota</taxon>
        <taxon>Clostridia</taxon>
        <taxon>Eubacteriales</taxon>
        <taxon>Clostridiaceae</taxon>
        <taxon>Clostridium</taxon>
    </lineage>
</organism>
<comment type="subcellular location">
    <subcellularLocation>
        <location evidence="5">Cytoplasm</location>
    </subcellularLocation>
</comment>
<dbReference type="HAMAP" id="MF_01185">
    <property type="entry name" value="FliW"/>
    <property type="match status" value="1"/>
</dbReference>
<keyword evidence="6" id="KW-0969">Cilium</keyword>
<comment type="similarity">
    <text evidence="5">Belongs to the FliW family.</text>
</comment>
<comment type="subunit">
    <text evidence="5">Interacts with translational regulator CsrA and flagellin(s).</text>
</comment>
<dbReference type="NCBIfam" id="NF009793">
    <property type="entry name" value="PRK13285.1-1"/>
    <property type="match status" value="1"/>
</dbReference>
<proteinExistence type="inferred from homology"/>
<evidence type="ECO:0000256" key="5">
    <source>
        <dbReference type="HAMAP-Rule" id="MF_01185"/>
    </source>
</evidence>
<keyword evidence="4 5" id="KW-0143">Chaperone</keyword>
<dbReference type="PANTHER" id="PTHR39190">
    <property type="entry name" value="FLAGELLAR ASSEMBLY FACTOR FLIW"/>
    <property type="match status" value="1"/>
</dbReference>
<dbReference type="InterPro" id="IPR024046">
    <property type="entry name" value="Flagellar_assmbl_FliW_dom_sf"/>
</dbReference>
<gene>
    <name evidence="5" type="primary">fliW</name>
    <name evidence="6" type="ORF">C1I91_08285</name>
</gene>
<evidence type="ECO:0000256" key="4">
    <source>
        <dbReference type="ARBA" id="ARBA00023186"/>
    </source>
</evidence>